<dbReference type="EMBL" id="CAJNNW010036767">
    <property type="protein sequence ID" value="CAE8737407.1"/>
    <property type="molecule type" value="Genomic_DNA"/>
</dbReference>
<dbReference type="InterPro" id="IPR027417">
    <property type="entry name" value="P-loop_NTPase"/>
</dbReference>
<evidence type="ECO:0000313" key="3">
    <source>
        <dbReference type="Proteomes" id="UP000626109"/>
    </source>
</evidence>
<evidence type="ECO:0000259" key="1">
    <source>
        <dbReference type="Pfam" id="PF00004"/>
    </source>
</evidence>
<proteinExistence type="predicted"/>
<dbReference type="InterPro" id="IPR003959">
    <property type="entry name" value="ATPase_AAA_core"/>
</dbReference>
<reference evidence="2" key="1">
    <citation type="submission" date="2021-02" db="EMBL/GenBank/DDBJ databases">
        <authorList>
            <person name="Dougan E. K."/>
            <person name="Rhodes N."/>
            <person name="Thang M."/>
            <person name="Chan C."/>
        </authorList>
    </citation>
    <scope>NUCLEOTIDE SEQUENCE</scope>
</reference>
<sequence>LIRRECCCGSQVTGLAHYSNQIWSDRIRRQVDFALGHGGRARLTLFLSGPKGSGKTFFVEWLAGELKVPVYYIDLRSPGITDAVLRDAVARNRLKHCPPVLFHLDEFQAPLRQWISADSLTPSADVGRVTIQGLQSMLEGISTPNSA</sequence>
<gene>
    <name evidence="2" type="ORF">PGLA2088_LOCUS48748</name>
</gene>
<dbReference type="GO" id="GO:0005524">
    <property type="term" value="F:ATP binding"/>
    <property type="evidence" value="ECO:0007669"/>
    <property type="project" value="InterPro"/>
</dbReference>
<dbReference type="Gene3D" id="3.40.50.300">
    <property type="entry name" value="P-loop containing nucleotide triphosphate hydrolases"/>
    <property type="match status" value="1"/>
</dbReference>
<evidence type="ECO:0000313" key="2">
    <source>
        <dbReference type="EMBL" id="CAE8737407.1"/>
    </source>
</evidence>
<accession>A0A813LSH1</accession>
<dbReference type="GO" id="GO:0016887">
    <property type="term" value="F:ATP hydrolysis activity"/>
    <property type="evidence" value="ECO:0007669"/>
    <property type="project" value="InterPro"/>
</dbReference>
<feature type="domain" description="ATPase AAA-type core" evidence="1">
    <location>
        <begin position="46"/>
        <end position="140"/>
    </location>
</feature>
<name>A0A813LSH1_POLGL</name>
<comment type="caution">
    <text evidence="2">The sequence shown here is derived from an EMBL/GenBank/DDBJ whole genome shotgun (WGS) entry which is preliminary data.</text>
</comment>
<dbReference type="Proteomes" id="UP000626109">
    <property type="component" value="Unassembled WGS sequence"/>
</dbReference>
<dbReference type="Pfam" id="PF00004">
    <property type="entry name" value="AAA"/>
    <property type="match status" value="1"/>
</dbReference>
<feature type="non-terminal residue" evidence="2">
    <location>
        <position position="147"/>
    </location>
</feature>
<feature type="non-terminal residue" evidence="2">
    <location>
        <position position="1"/>
    </location>
</feature>
<protein>
    <recommendedName>
        <fullName evidence="1">ATPase AAA-type core domain-containing protein</fullName>
    </recommendedName>
</protein>
<organism evidence="2 3">
    <name type="scientific">Polarella glacialis</name>
    <name type="common">Dinoflagellate</name>
    <dbReference type="NCBI Taxonomy" id="89957"/>
    <lineage>
        <taxon>Eukaryota</taxon>
        <taxon>Sar</taxon>
        <taxon>Alveolata</taxon>
        <taxon>Dinophyceae</taxon>
        <taxon>Suessiales</taxon>
        <taxon>Suessiaceae</taxon>
        <taxon>Polarella</taxon>
    </lineage>
</organism>
<dbReference type="SUPFAM" id="SSF52540">
    <property type="entry name" value="P-loop containing nucleoside triphosphate hydrolases"/>
    <property type="match status" value="1"/>
</dbReference>
<dbReference type="AlphaFoldDB" id="A0A813LSH1"/>